<dbReference type="PRINTS" id="PR00413">
    <property type="entry name" value="HADHALOGNASE"/>
</dbReference>
<dbReference type="InterPro" id="IPR036412">
    <property type="entry name" value="HAD-like_sf"/>
</dbReference>
<dbReference type="Pfam" id="PF00702">
    <property type="entry name" value="Hydrolase"/>
    <property type="match status" value="1"/>
</dbReference>
<dbReference type="CDD" id="cd04305">
    <property type="entry name" value="HAD_Neu5Ac-Pase_like"/>
    <property type="match status" value="1"/>
</dbReference>
<evidence type="ECO:0000313" key="6">
    <source>
        <dbReference type="Proteomes" id="UP000298653"/>
    </source>
</evidence>
<accession>A0A4P8IE04</accession>
<keyword evidence="3 5" id="KW-0378">Hydrolase</keyword>
<reference evidence="5 6" key="1">
    <citation type="submission" date="2019-05" db="EMBL/GenBank/DDBJ databases">
        <title>Complete genome sequencing of Anaerostipes rhamnosivorans.</title>
        <authorList>
            <person name="Bui T.P.N."/>
            <person name="de Vos W.M."/>
        </authorList>
    </citation>
    <scope>NUCLEOTIDE SEQUENCE [LARGE SCALE GENOMIC DNA]</scope>
    <source>
        <strain evidence="5 6">1y2</strain>
    </source>
</reference>
<organism evidence="5 6">
    <name type="scientific">Anaerostipes rhamnosivorans</name>
    <dbReference type="NCBI Taxonomy" id="1229621"/>
    <lineage>
        <taxon>Bacteria</taxon>
        <taxon>Bacillati</taxon>
        <taxon>Bacillota</taxon>
        <taxon>Clostridia</taxon>
        <taxon>Lachnospirales</taxon>
        <taxon>Lachnospiraceae</taxon>
        <taxon>Anaerostipes</taxon>
    </lineage>
</organism>
<dbReference type="InterPro" id="IPR023214">
    <property type="entry name" value="HAD_sf"/>
</dbReference>
<dbReference type="KEGG" id="arf:AR1Y2_2524"/>
<keyword evidence="4" id="KW-0460">Magnesium</keyword>
<evidence type="ECO:0000256" key="3">
    <source>
        <dbReference type="ARBA" id="ARBA00022801"/>
    </source>
</evidence>
<dbReference type="PANTHER" id="PTHR46470">
    <property type="entry name" value="N-ACYLNEURAMINATE-9-PHOSPHATASE"/>
    <property type="match status" value="1"/>
</dbReference>
<keyword evidence="6" id="KW-1185">Reference proteome</keyword>
<dbReference type="InterPro" id="IPR051400">
    <property type="entry name" value="HAD-like_hydrolase"/>
</dbReference>
<dbReference type="SFLD" id="SFLDS00003">
    <property type="entry name" value="Haloacid_Dehalogenase"/>
    <property type="match status" value="1"/>
</dbReference>
<dbReference type="GO" id="GO:0044281">
    <property type="term" value="P:small molecule metabolic process"/>
    <property type="evidence" value="ECO:0007669"/>
    <property type="project" value="UniProtKB-ARBA"/>
</dbReference>
<protein>
    <submittedName>
        <fullName evidence="5">FMN hydrolase</fullName>
        <ecNumber evidence="5">3.1.3.-</ecNumber>
    </submittedName>
</protein>
<comment type="cofactor">
    <cofactor evidence="1">
        <name>Mg(2+)</name>
        <dbReference type="ChEBI" id="CHEBI:18420"/>
    </cofactor>
</comment>
<dbReference type="NCBIfam" id="TIGR01549">
    <property type="entry name" value="HAD-SF-IA-v1"/>
    <property type="match status" value="1"/>
</dbReference>
<dbReference type="SFLD" id="SFLDG01129">
    <property type="entry name" value="C1.5:_HAD__Beta-PGM__Phosphata"/>
    <property type="match status" value="1"/>
</dbReference>
<dbReference type="EMBL" id="CP040058">
    <property type="protein sequence ID" value="QCP35978.1"/>
    <property type="molecule type" value="Genomic_DNA"/>
</dbReference>
<keyword evidence="2" id="KW-0479">Metal-binding</keyword>
<evidence type="ECO:0000256" key="2">
    <source>
        <dbReference type="ARBA" id="ARBA00022723"/>
    </source>
</evidence>
<dbReference type="PANTHER" id="PTHR46470:SF2">
    <property type="entry name" value="GLYCERALDEHYDE 3-PHOSPHATE PHOSPHATASE"/>
    <property type="match status" value="1"/>
</dbReference>
<sequence>MDAVLFDVDDTLYDQQTPFERAYRQLFNEKYKIDMRQLFALSRKYSDESFEQSQSGQMTMDEMYIYRIRKALEEFDIQISDETGLKFQHLYAEHQKQITVSDVMKEILSYCRARVPIGVITNGPSGHQWEKIETLGLQEWFLKETIFVSGDIGTAKPDKRIFLYACEKMKVQKDSVWYVGDSFRNDVEGAKGAGLHSIWVNRRKHPYPPSVVRPDYCAGSDEELYQLLQKLLG</sequence>
<dbReference type="Gene3D" id="3.40.50.1000">
    <property type="entry name" value="HAD superfamily/HAD-like"/>
    <property type="match status" value="1"/>
</dbReference>
<dbReference type="SUPFAM" id="SSF56784">
    <property type="entry name" value="HAD-like"/>
    <property type="match status" value="1"/>
</dbReference>
<dbReference type="AlphaFoldDB" id="A0A4P8IE04"/>
<proteinExistence type="predicted"/>
<evidence type="ECO:0000313" key="5">
    <source>
        <dbReference type="EMBL" id="QCP35978.1"/>
    </source>
</evidence>
<evidence type="ECO:0000256" key="4">
    <source>
        <dbReference type="ARBA" id="ARBA00022842"/>
    </source>
</evidence>
<gene>
    <name evidence="5" type="ORF">AR1Y2_2524</name>
</gene>
<evidence type="ECO:0000256" key="1">
    <source>
        <dbReference type="ARBA" id="ARBA00001946"/>
    </source>
</evidence>
<name>A0A4P8IE04_9FIRM</name>
<dbReference type="Proteomes" id="UP000298653">
    <property type="component" value="Chromosome"/>
</dbReference>
<dbReference type="OrthoDB" id="9794086at2"/>
<dbReference type="GO" id="GO:0046872">
    <property type="term" value="F:metal ion binding"/>
    <property type="evidence" value="ECO:0007669"/>
    <property type="project" value="UniProtKB-KW"/>
</dbReference>
<dbReference type="InterPro" id="IPR006439">
    <property type="entry name" value="HAD-SF_hydro_IA"/>
</dbReference>
<dbReference type="Gene3D" id="1.20.120.710">
    <property type="entry name" value="Haloacid dehalogenase hydrolase-like domain"/>
    <property type="match status" value="1"/>
</dbReference>
<dbReference type="RefSeq" id="WP_137329271.1">
    <property type="nucleotide sequence ID" value="NZ_CP040058.1"/>
</dbReference>
<dbReference type="EC" id="3.1.3.-" evidence="5"/>
<dbReference type="GO" id="GO:0016791">
    <property type="term" value="F:phosphatase activity"/>
    <property type="evidence" value="ECO:0007669"/>
    <property type="project" value="TreeGrafter"/>
</dbReference>